<keyword evidence="1" id="KW-0812">Transmembrane</keyword>
<accession>A0A0K2UA43</accession>
<evidence type="ECO:0000256" key="1">
    <source>
        <dbReference type="SAM" id="Phobius"/>
    </source>
</evidence>
<dbReference type="GO" id="GO:0003735">
    <property type="term" value="F:structural constituent of ribosome"/>
    <property type="evidence" value="ECO:0007669"/>
    <property type="project" value="InterPro"/>
</dbReference>
<dbReference type="Pfam" id="PF09776">
    <property type="entry name" value="Mitoc_L55"/>
    <property type="match status" value="1"/>
</dbReference>
<dbReference type="PANTHER" id="PTHR34095">
    <property type="entry name" value="39S RIBOSOMAL PROTEIN L55, MITOCHONDRIAL"/>
    <property type="match status" value="1"/>
</dbReference>
<dbReference type="InterPro" id="IPR044884">
    <property type="entry name" value="Ribosomal_mL55_sf"/>
</dbReference>
<reference evidence="2" key="1">
    <citation type="submission" date="2014-05" db="EMBL/GenBank/DDBJ databases">
        <authorList>
            <person name="Chronopoulou M."/>
        </authorList>
    </citation>
    <scope>NUCLEOTIDE SEQUENCE</scope>
    <source>
        <tissue evidence="2">Whole organism</tissue>
    </source>
</reference>
<proteinExistence type="predicted"/>
<feature type="transmembrane region" description="Helical" evidence="1">
    <location>
        <begin position="20"/>
        <end position="39"/>
    </location>
</feature>
<protein>
    <recommendedName>
        <fullName evidence="3">39S ribosomal protein L55, mitochondrial</fullName>
    </recommendedName>
</protein>
<organism evidence="2">
    <name type="scientific">Lepeophtheirus salmonis</name>
    <name type="common">Salmon louse</name>
    <name type="synonym">Caligus salmonis</name>
    <dbReference type="NCBI Taxonomy" id="72036"/>
    <lineage>
        <taxon>Eukaryota</taxon>
        <taxon>Metazoa</taxon>
        <taxon>Ecdysozoa</taxon>
        <taxon>Arthropoda</taxon>
        <taxon>Crustacea</taxon>
        <taxon>Multicrustacea</taxon>
        <taxon>Hexanauplia</taxon>
        <taxon>Copepoda</taxon>
        <taxon>Siphonostomatoida</taxon>
        <taxon>Caligidae</taxon>
        <taxon>Lepeophtheirus</taxon>
    </lineage>
</organism>
<dbReference type="OrthoDB" id="9986315at2759"/>
<sequence>GECVKSELIIVEYLFFHGRLLLHIIVMMILNQGKCVLYFPRIHKICVRELNANKAVITSVRRPHPTRTYPTLLVTPDGSTYNIKYSVPRQIIKLPIDMEKCSEEDRLRVQRLRLKREKVQLTEDFQTSFDPTQYL</sequence>
<dbReference type="EMBL" id="HACA01017747">
    <property type="protein sequence ID" value="CDW35108.1"/>
    <property type="molecule type" value="Transcribed_RNA"/>
</dbReference>
<keyword evidence="1" id="KW-1133">Transmembrane helix</keyword>
<feature type="non-terminal residue" evidence="2">
    <location>
        <position position="1"/>
    </location>
</feature>
<name>A0A0K2UA43_LEPSM</name>
<evidence type="ECO:0000313" key="2">
    <source>
        <dbReference type="EMBL" id="CDW35108.1"/>
    </source>
</evidence>
<evidence type="ECO:0008006" key="3">
    <source>
        <dbReference type="Google" id="ProtNLM"/>
    </source>
</evidence>
<dbReference type="GO" id="GO:0006412">
    <property type="term" value="P:translation"/>
    <property type="evidence" value="ECO:0007669"/>
    <property type="project" value="TreeGrafter"/>
</dbReference>
<dbReference type="GO" id="GO:0005762">
    <property type="term" value="C:mitochondrial large ribosomal subunit"/>
    <property type="evidence" value="ECO:0007669"/>
    <property type="project" value="InterPro"/>
</dbReference>
<dbReference type="Gene3D" id="6.20.130.20">
    <property type="entry name" value="Mitochondrial ribosomal protein L55"/>
    <property type="match status" value="1"/>
</dbReference>
<keyword evidence="1" id="KW-0472">Membrane</keyword>
<dbReference type="PANTHER" id="PTHR34095:SF1">
    <property type="entry name" value="LARGE RIBOSOMAL SUBUNIT PROTEIN ML55"/>
    <property type="match status" value="1"/>
</dbReference>
<dbReference type="AlphaFoldDB" id="A0A0K2UA43"/>
<dbReference type="InterPro" id="IPR018615">
    <property type="entry name" value="Ribosomal_mL55"/>
</dbReference>